<dbReference type="eggNOG" id="COG0589">
    <property type="taxonomic scope" value="Bacteria"/>
</dbReference>
<reference evidence="2" key="1">
    <citation type="submission" date="2010-05" db="EMBL/GenBank/DDBJ databases">
        <title>The draft genome of Desulfonatronospira thiodismutans ASO3-1.</title>
        <authorList>
            <consortium name="US DOE Joint Genome Institute (JGI-PGF)"/>
            <person name="Lucas S."/>
            <person name="Copeland A."/>
            <person name="Lapidus A."/>
            <person name="Cheng J.-F."/>
            <person name="Bruce D."/>
            <person name="Goodwin L."/>
            <person name="Pitluck S."/>
            <person name="Chertkov O."/>
            <person name="Brettin T."/>
            <person name="Detter J.C."/>
            <person name="Han C."/>
            <person name="Land M.L."/>
            <person name="Hauser L."/>
            <person name="Kyrpides N."/>
            <person name="Mikhailova N."/>
            <person name="Muyzer G."/>
            <person name="Woyke T."/>
        </authorList>
    </citation>
    <scope>NUCLEOTIDE SEQUENCE [LARGE SCALE GENOMIC DNA]</scope>
    <source>
        <strain evidence="2">ASO3-1</strain>
    </source>
</reference>
<name>D6SPC9_9BACT</name>
<keyword evidence="1" id="KW-0472">Membrane</keyword>
<dbReference type="Proteomes" id="UP000005496">
    <property type="component" value="Unassembled WGS sequence"/>
</dbReference>
<comment type="caution">
    <text evidence="2">The sequence shown here is derived from an EMBL/GenBank/DDBJ whole genome shotgun (WGS) entry which is preliminary data.</text>
</comment>
<evidence type="ECO:0000313" key="3">
    <source>
        <dbReference type="Proteomes" id="UP000005496"/>
    </source>
</evidence>
<dbReference type="AlphaFoldDB" id="D6SPC9"/>
<dbReference type="InterPro" id="IPR011435">
    <property type="entry name" value="UmpAB"/>
</dbReference>
<accession>D6SPC9</accession>
<feature type="transmembrane region" description="Helical" evidence="1">
    <location>
        <begin position="183"/>
        <end position="201"/>
    </location>
</feature>
<sequence length="231" mass="24555">MTSEFKEGLIEVVQAVLPITAVVILLQVLLISMPWEEFARFLIGVLFVMSGLLLFLQGVKIGLLPMGEAIGAELPKHGSLIFLLFFAFILGYAVTMAEPDVWVLAGYVDTVSEGMVSRYILVLFVALGVAIFVTLAMLRIVLNIPIAYIFAGGYTLILILSYFTPTDFVPISFDAGGVTTGPVTVPFILALGLGVTAVLGGKSSFNDGFGLIGLASIGPVLSVMILGIIYS</sequence>
<feature type="transmembrane region" description="Helical" evidence="1">
    <location>
        <begin position="145"/>
        <end position="163"/>
    </location>
</feature>
<keyword evidence="1" id="KW-1133">Transmembrane helix</keyword>
<evidence type="ECO:0000256" key="1">
    <source>
        <dbReference type="SAM" id="Phobius"/>
    </source>
</evidence>
<feature type="transmembrane region" description="Helical" evidence="1">
    <location>
        <begin position="12"/>
        <end position="32"/>
    </location>
</feature>
<dbReference type="RefSeq" id="WP_008869925.1">
    <property type="nucleotide sequence ID" value="NZ_ACJN02000002.1"/>
</dbReference>
<dbReference type="EMBL" id="ACJN02000002">
    <property type="protein sequence ID" value="EFI34605.1"/>
    <property type="molecule type" value="Genomic_DNA"/>
</dbReference>
<evidence type="ECO:0000313" key="2">
    <source>
        <dbReference type="EMBL" id="EFI34605.1"/>
    </source>
</evidence>
<keyword evidence="3" id="KW-1185">Reference proteome</keyword>
<organism evidence="2 3">
    <name type="scientific">Desulfonatronospira thiodismutans ASO3-1</name>
    <dbReference type="NCBI Taxonomy" id="555779"/>
    <lineage>
        <taxon>Bacteria</taxon>
        <taxon>Pseudomonadati</taxon>
        <taxon>Thermodesulfobacteriota</taxon>
        <taxon>Desulfovibrionia</taxon>
        <taxon>Desulfovibrionales</taxon>
        <taxon>Desulfonatronovibrionaceae</taxon>
        <taxon>Desulfonatronospira</taxon>
    </lineage>
</organism>
<feature type="transmembrane region" description="Helical" evidence="1">
    <location>
        <begin position="80"/>
        <end position="97"/>
    </location>
</feature>
<gene>
    <name evidence="2" type="ORF">Dthio_PD1977</name>
</gene>
<proteinExistence type="predicted"/>
<evidence type="ECO:0008006" key="4">
    <source>
        <dbReference type="Google" id="ProtNLM"/>
    </source>
</evidence>
<feature type="transmembrane region" description="Helical" evidence="1">
    <location>
        <begin position="38"/>
        <end position="59"/>
    </location>
</feature>
<feature type="transmembrane region" description="Helical" evidence="1">
    <location>
        <begin position="208"/>
        <end position="230"/>
    </location>
</feature>
<keyword evidence="1" id="KW-0812">Transmembrane</keyword>
<dbReference type="OrthoDB" id="1436654at2"/>
<feature type="transmembrane region" description="Helical" evidence="1">
    <location>
        <begin position="117"/>
        <end position="138"/>
    </location>
</feature>
<dbReference type="Pfam" id="PF07556">
    <property type="entry name" value="DUF1538"/>
    <property type="match status" value="1"/>
</dbReference>
<protein>
    <recommendedName>
        <fullName evidence="4">DUF1538 domain-containing protein</fullName>
    </recommendedName>
</protein>